<dbReference type="Proteomes" id="UP000244005">
    <property type="component" value="Unassembled WGS sequence"/>
</dbReference>
<reference evidence="2" key="1">
    <citation type="journal article" date="2017" name="Cell">
        <title>Insights into land plant evolution garnered from the Marchantia polymorpha genome.</title>
        <authorList>
            <person name="Bowman J.L."/>
            <person name="Kohchi T."/>
            <person name="Yamato K.T."/>
            <person name="Jenkins J."/>
            <person name="Shu S."/>
            <person name="Ishizaki K."/>
            <person name="Yamaoka S."/>
            <person name="Nishihama R."/>
            <person name="Nakamura Y."/>
            <person name="Berger F."/>
            <person name="Adam C."/>
            <person name="Aki S.S."/>
            <person name="Althoff F."/>
            <person name="Araki T."/>
            <person name="Arteaga-Vazquez M.A."/>
            <person name="Balasubrmanian S."/>
            <person name="Barry K."/>
            <person name="Bauer D."/>
            <person name="Boehm C.R."/>
            <person name="Briginshaw L."/>
            <person name="Caballero-Perez J."/>
            <person name="Catarino B."/>
            <person name="Chen F."/>
            <person name="Chiyoda S."/>
            <person name="Chovatia M."/>
            <person name="Davies K.M."/>
            <person name="Delmans M."/>
            <person name="Demura T."/>
            <person name="Dierschke T."/>
            <person name="Dolan L."/>
            <person name="Dorantes-Acosta A.E."/>
            <person name="Eklund D.M."/>
            <person name="Florent S.N."/>
            <person name="Flores-Sandoval E."/>
            <person name="Fujiyama A."/>
            <person name="Fukuzawa H."/>
            <person name="Galik B."/>
            <person name="Grimanelli D."/>
            <person name="Grimwood J."/>
            <person name="Grossniklaus U."/>
            <person name="Hamada T."/>
            <person name="Haseloff J."/>
            <person name="Hetherington A.J."/>
            <person name="Higo A."/>
            <person name="Hirakawa Y."/>
            <person name="Hundley H.N."/>
            <person name="Ikeda Y."/>
            <person name="Inoue K."/>
            <person name="Inoue S.I."/>
            <person name="Ishida S."/>
            <person name="Jia Q."/>
            <person name="Kakita M."/>
            <person name="Kanazawa T."/>
            <person name="Kawai Y."/>
            <person name="Kawashima T."/>
            <person name="Kennedy M."/>
            <person name="Kinose K."/>
            <person name="Kinoshita T."/>
            <person name="Kohara Y."/>
            <person name="Koide E."/>
            <person name="Komatsu K."/>
            <person name="Kopischke S."/>
            <person name="Kubo M."/>
            <person name="Kyozuka J."/>
            <person name="Lagercrantz U."/>
            <person name="Lin S.S."/>
            <person name="Lindquist E."/>
            <person name="Lipzen A.M."/>
            <person name="Lu C.W."/>
            <person name="De Luna E."/>
            <person name="Martienssen R.A."/>
            <person name="Minamino N."/>
            <person name="Mizutani M."/>
            <person name="Mizutani M."/>
            <person name="Mochizuki N."/>
            <person name="Monte I."/>
            <person name="Mosher R."/>
            <person name="Nagasaki H."/>
            <person name="Nakagami H."/>
            <person name="Naramoto S."/>
            <person name="Nishitani K."/>
            <person name="Ohtani M."/>
            <person name="Okamoto T."/>
            <person name="Okumura M."/>
            <person name="Phillips J."/>
            <person name="Pollak B."/>
            <person name="Reinders A."/>
            <person name="Rovekamp M."/>
            <person name="Sano R."/>
            <person name="Sawa S."/>
            <person name="Schmid M.W."/>
            <person name="Shirakawa M."/>
            <person name="Solano R."/>
            <person name="Spunde A."/>
            <person name="Suetsugu N."/>
            <person name="Sugano S."/>
            <person name="Sugiyama A."/>
            <person name="Sun R."/>
            <person name="Suzuki Y."/>
            <person name="Takenaka M."/>
            <person name="Takezawa D."/>
            <person name="Tomogane H."/>
            <person name="Tsuzuki M."/>
            <person name="Ueda T."/>
            <person name="Umeda M."/>
            <person name="Ward J.M."/>
            <person name="Watanabe Y."/>
            <person name="Yazaki K."/>
            <person name="Yokoyama R."/>
            <person name="Yoshitake Y."/>
            <person name="Yotsui I."/>
            <person name="Zachgo S."/>
            <person name="Schmutz J."/>
        </authorList>
    </citation>
    <scope>NUCLEOTIDE SEQUENCE [LARGE SCALE GENOMIC DNA]</scope>
    <source>
        <strain evidence="2">Tak-1</strain>
    </source>
</reference>
<evidence type="ECO:0000313" key="2">
    <source>
        <dbReference type="Proteomes" id="UP000244005"/>
    </source>
</evidence>
<organism evidence="1 2">
    <name type="scientific">Marchantia polymorpha</name>
    <name type="common">Common liverwort</name>
    <name type="synonym">Marchantia aquatica</name>
    <dbReference type="NCBI Taxonomy" id="3197"/>
    <lineage>
        <taxon>Eukaryota</taxon>
        <taxon>Viridiplantae</taxon>
        <taxon>Streptophyta</taxon>
        <taxon>Embryophyta</taxon>
        <taxon>Marchantiophyta</taxon>
        <taxon>Marchantiopsida</taxon>
        <taxon>Marchantiidae</taxon>
        <taxon>Marchantiales</taxon>
        <taxon>Marchantiaceae</taxon>
        <taxon>Marchantia</taxon>
    </lineage>
</organism>
<proteinExistence type="predicted"/>
<sequence length="190" mass="21151">MIFYPVRIPRTWPWLCARCTDATGSMNLYSALEATRALFIRGIPRFAVLGVGLRATADRKGTSTEARWCRAMGLRVEPGSWLRDEGGPGLEESESELRFSPHRISAVPTFSPRDPRPQAKGQIGLCEAKNATLALETSRKPTSLLSSLAIMCRYKLFPRFCVEMRPCSSSLFTVVGVVVVDDRRFCSFGK</sequence>
<keyword evidence="2" id="KW-1185">Reference proteome</keyword>
<protein>
    <submittedName>
        <fullName evidence="1">Uncharacterized protein</fullName>
    </submittedName>
</protein>
<evidence type="ECO:0000313" key="1">
    <source>
        <dbReference type="EMBL" id="PTQ48088.1"/>
    </source>
</evidence>
<dbReference type="AlphaFoldDB" id="A0A2R6XPT8"/>
<dbReference type="Gramene" id="Mp3g06500.1">
    <property type="protein sequence ID" value="Mp3g06500.1.cds1"/>
    <property type="gene ID" value="Mp3g06500"/>
</dbReference>
<gene>
    <name evidence="1" type="ORF">MARPO_0006s0119</name>
</gene>
<name>A0A2R6XPT8_MARPO</name>
<accession>A0A2R6XPT8</accession>
<dbReference type="EMBL" id="KZ772678">
    <property type="protein sequence ID" value="PTQ48088.1"/>
    <property type="molecule type" value="Genomic_DNA"/>
</dbReference>